<dbReference type="Pfam" id="PF11898">
    <property type="entry name" value="DUF3418"/>
    <property type="match status" value="1"/>
</dbReference>
<dbReference type="InterPro" id="IPR011545">
    <property type="entry name" value="DEAD/DEAH_box_helicase_dom"/>
</dbReference>
<dbReference type="InterPro" id="IPR027417">
    <property type="entry name" value="P-loop_NTPase"/>
</dbReference>
<keyword evidence="1" id="KW-0547">Nucleotide-binding</keyword>
<name>A0ABU2J6W4_9ACTN</name>
<evidence type="ECO:0000259" key="6">
    <source>
        <dbReference type="PROSITE" id="PS51192"/>
    </source>
</evidence>
<feature type="region of interest" description="Disordered" evidence="5">
    <location>
        <begin position="1"/>
        <end position="34"/>
    </location>
</feature>
<dbReference type="InterPro" id="IPR014001">
    <property type="entry name" value="Helicase_ATP-bd"/>
</dbReference>
<dbReference type="InterPro" id="IPR003593">
    <property type="entry name" value="AAA+_ATPase"/>
</dbReference>
<dbReference type="SUPFAM" id="SSF52540">
    <property type="entry name" value="P-loop containing nucleoside triphosphate hydrolases"/>
    <property type="match status" value="1"/>
</dbReference>
<dbReference type="GO" id="GO:0016787">
    <property type="term" value="F:hydrolase activity"/>
    <property type="evidence" value="ECO:0007669"/>
    <property type="project" value="UniProtKB-KW"/>
</dbReference>
<dbReference type="Pfam" id="PF00270">
    <property type="entry name" value="DEAD"/>
    <property type="match status" value="1"/>
</dbReference>
<dbReference type="GO" id="GO:0003724">
    <property type="term" value="F:RNA helicase activity"/>
    <property type="evidence" value="ECO:0007669"/>
    <property type="project" value="UniProtKB-EC"/>
</dbReference>
<organism evidence="8 9">
    <name type="scientific">Jatrophihabitans lederbergiae</name>
    <dbReference type="NCBI Taxonomy" id="3075547"/>
    <lineage>
        <taxon>Bacteria</taxon>
        <taxon>Bacillati</taxon>
        <taxon>Actinomycetota</taxon>
        <taxon>Actinomycetes</taxon>
        <taxon>Jatrophihabitantales</taxon>
        <taxon>Jatrophihabitantaceae</taxon>
        <taxon>Jatrophihabitans</taxon>
    </lineage>
</organism>
<dbReference type="InterPro" id="IPR011709">
    <property type="entry name" value="DEAD-box_helicase_OB_fold"/>
</dbReference>
<dbReference type="PANTHER" id="PTHR18934">
    <property type="entry name" value="ATP-DEPENDENT RNA HELICASE"/>
    <property type="match status" value="1"/>
</dbReference>
<dbReference type="Gene3D" id="3.40.50.300">
    <property type="entry name" value="P-loop containing nucleotide triphosphate hydrolases"/>
    <property type="match status" value="2"/>
</dbReference>
<reference evidence="9" key="1">
    <citation type="submission" date="2023-07" db="EMBL/GenBank/DDBJ databases">
        <title>30 novel species of actinomycetes from the DSMZ collection.</title>
        <authorList>
            <person name="Nouioui I."/>
        </authorList>
    </citation>
    <scope>NUCLEOTIDE SEQUENCE [LARGE SCALE GENOMIC DNA]</scope>
    <source>
        <strain evidence="9">DSM 44399</strain>
    </source>
</reference>
<evidence type="ECO:0000259" key="7">
    <source>
        <dbReference type="PROSITE" id="PS51194"/>
    </source>
</evidence>
<dbReference type="InterPro" id="IPR024590">
    <property type="entry name" value="HrpA_C"/>
</dbReference>
<dbReference type="SMART" id="SM00490">
    <property type="entry name" value="HELICc"/>
    <property type="match status" value="1"/>
</dbReference>
<feature type="compositionally biased region" description="Pro residues" evidence="5">
    <location>
        <begin position="9"/>
        <end position="21"/>
    </location>
</feature>
<keyword evidence="3 8" id="KW-0347">Helicase</keyword>
<gene>
    <name evidence="8" type="primary">hrpA</name>
    <name evidence="8" type="ORF">RM423_04925</name>
</gene>
<dbReference type="Proteomes" id="UP001183176">
    <property type="component" value="Unassembled WGS sequence"/>
</dbReference>
<feature type="region of interest" description="Disordered" evidence="5">
    <location>
        <begin position="299"/>
        <end position="321"/>
    </location>
</feature>
<comment type="caution">
    <text evidence="8">The sequence shown here is derived from an EMBL/GenBank/DDBJ whole genome shotgun (WGS) entry which is preliminary data.</text>
</comment>
<keyword evidence="4" id="KW-0067">ATP-binding</keyword>
<accession>A0ABU2J6W4</accession>
<dbReference type="SMART" id="SM00487">
    <property type="entry name" value="DEXDc"/>
    <property type="match status" value="1"/>
</dbReference>
<dbReference type="Gene3D" id="1.20.120.1080">
    <property type="match status" value="1"/>
</dbReference>
<dbReference type="InterPro" id="IPR010222">
    <property type="entry name" value="RNA_helicase_HrpA"/>
</dbReference>
<dbReference type="NCBIfam" id="TIGR01967">
    <property type="entry name" value="DEAH_box_HrpA"/>
    <property type="match status" value="1"/>
</dbReference>
<dbReference type="Pfam" id="PF21010">
    <property type="entry name" value="HA2_C"/>
    <property type="match status" value="1"/>
</dbReference>
<evidence type="ECO:0000256" key="5">
    <source>
        <dbReference type="SAM" id="MobiDB-lite"/>
    </source>
</evidence>
<evidence type="ECO:0000256" key="3">
    <source>
        <dbReference type="ARBA" id="ARBA00022806"/>
    </source>
</evidence>
<protein>
    <submittedName>
        <fullName evidence="8">ATP-dependent RNA helicase HrpA</fullName>
        <ecNumber evidence="8">3.6.4.13</ecNumber>
    </submittedName>
</protein>
<dbReference type="InterPro" id="IPR001650">
    <property type="entry name" value="Helicase_C-like"/>
</dbReference>
<keyword evidence="2 8" id="KW-0378">Hydrolase</keyword>
<keyword evidence="9" id="KW-1185">Reference proteome</keyword>
<dbReference type="CDD" id="cd18791">
    <property type="entry name" value="SF2_C_RHA"/>
    <property type="match status" value="1"/>
</dbReference>
<feature type="domain" description="Helicase ATP-binding" evidence="6">
    <location>
        <begin position="110"/>
        <end position="273"/>
    </location>
</feature>
<sequence>MPASVTPPATTPPPASRPPKSPSRGKPSGSSELQRELAERINQLGLRDRHRLGRRLDGFRGKRAATAEQLASLAADVDRAELRLSDRRAAVPALSYPPDLPVSQRHDDLLAAIRDHQVVVIAGETGSGKTTQIPKLCLELGRGVLGMIGHTQPRRIAARAVAERVAEELGSEVGEVVGFAVRFTDRVSDTSLIKLMTDGILLAEIQRDRELRQYDTIIIDEAHERSLNIDFLLGYLRQLLARRPDLKLIITSATINPQRFADYFGGAPVVEVSGRSYPVEVRYRPLVAERFLASEDDDEYDFDDERPAGGSTKAAGARADGDDRDQITAICDALEELRREPPGDVLVFLSGEREIRDTADAINGMDLTGTEVLPLYARLSSAEQHRVFSAHRGRRVVLATNVAETSLTVPGIKYVIDTGTARISRYSQRTKVQLLPIEAISQASAKQRAGRCGRTSEGICIRLYSEDDFESRPEFTDPEILRTNLASVILQMASLELGSIEKFGFIDPPDARQVADGVGLLTELGALEATGRALPRLTDLGRQISQLPVDPRLARMIVEADKRGCLRDVLVLAAALSIQDPRERPVEHKQAADQQHARFADPTSDFAAYLNLWRHVREQQRELSSNQFRRMCRTEYLSYLRIREWQDLFSQLRQIVKGMGLVVGDEPGDAEQISRSLLSGLLSHVGLRDPARRDYLGARNARFAIFPGSALFKKQPQFVMSAELVETSRLWARVNAAVQAEWAEELAPQLVKRSYSEPHWERRRGAVVAIERVTLYGVPLVVGRKVGYHQIEPELSRELFIRHALVEGDWDTRHHFFKANQQLVAEVQDLENRARRRDILVDDDSVFAFYDQRIPASVVSGGHFDAWWKKARHKTPDLLDLSTNQLIRPGVGDISPNQFPDRWSSGTFDLDLSYRFEPGAAEDGVTVTIPLPVLGEATDAGLDWQVPGLRTELVTALLRTLPKHIRRGVVPIPDTAAELVAALPDPAPVGARVTRVLSAELRRLKHVDIPDDAWDLSKLPEHLRPTYRVVDADGTLLAEGKDLAELQKRFAPEVTATLQSATADVARDKITSWDFDELPRTVQRQVSGNLITGYPALVDALDSVSIRVLPNQARQQVEMWTGTRRLLLLNLPSPVKDLIRGLSQRQRLTLSRTPHGSPAALLADCVAASVDELMRKAGGPAWDRAGFDRLRAAVGAGLHETAAQALRVVEGIIADAQRVEVRLGELTAKPLAPVVAEARAHLDELVYAGFVAGTGLAHLPHVRRYLRALDQRLADAPTNLARDRERQATVDLVRRDLAELRAKLADEDDGAVPVRLTEIGWMIEELQVSLFAQKLGTAHPVSVPRIHAAMDALDPAMAG</sequence>
<dbReference type="EMBL" id="JAVREH010000004">
    <property type="protein sequence ID" value="MDT0260733.1"/>
    <property type="molecule type" value="Genomic_DNA"/>
</dbReference>
<dbReference type="EC" id="3.6.4.13" evidence="8"/>
<dbReference type="PROSITE" id="PS51194">
    <property type="entry name" value="HELICASE_CTER"/>
    <property type="match status" value="1"/>
</dbReference>
<feature type="domain" description="Helicase C-terminal" evidence="7">
    <location>
        <begin position="326"/>
        <end position="496"/>
    </location>
</feature>
<evidence type="ECO:0000256" key="2">
    <source>
        <dbReference type="ARBA" id="ARBA00022801"/>
    </source>
</evidence>
<evidence type="ECO:0000256" key="1">
    <source>
        <dbReference type="ARBA" id="ARBA00022741"/>
    </source>
</evidence>
<dbReference type="Pfam" id="PF00271">
    <property type="entry name" value="Helicase_C"/>
    <property type="match status" value="1"/>
</dbReference>
<proteinExistence type="predicted"/>
<dbReference type="RefSeq" id="WP_311421886.1">
    <property type="nucleotide sequence ID" value="NZ_JAVREH010000004.1"/>
</dbReference>
<dbReference type="PROSITE" id="PS51192">
    <property type="entry name" value="HELICASE_ATP_BIND_1"/>
    <property type="match status" value="1"/>
</dbReference>
<dbReference type="InterPro" id="IPR007502">
    <property type="entry name" value="Helicase-assoc_dom"/>
</dbReference>
<dbReference type="SMART" id="SM00382">
    <property type="entry name" value="AAA"/>
    <property type="match status" value="1"/>
</dbReference>
<evidence type="ECO:0000313" key="9">
    <source>
        <dbReference type="Proteomes" id="UP001183176"/>
    </source>
</evidence>
<dbReference type="Pfam" id="PF07717">
    <property type="entry name" value="OB_NTP_bind"/>
    <property type="match status" value="1"/>
</dbReference>
<dbReference type="SMART" id="SM00847">
    <property type="entry name" value="HA2"/>
    <property type="match status" value="1"/>
</dbReference>
<feature type="compositionally biased region" description="Low complexity" evidence="5">
    <location>
        <begin position="22"/>
        <end position="31"/>
    </location>
</feature>
<evidence type="ECO:0000256" key="4">
    <source>
        <dbReference type="ARBA" id="ARBA00022840"/>
    </source>
</evidence>
<dbReference type="PANTHER" id="PTHR18934:SF99">
    <property type="entry name" value="ATP-DEPENDENT RNA HELICASE DHX37-RELATED"/>
    <property type="match status" value="1"/>
</dbReference>
<evidence type="ECO:0000313" key="8">
    <source>
        <dbReference type="EMBL" id="MDT0260733.1"/>
    </source>
</evidence>